<evidence type="ECO:0000256" key="3">
    <source>
        <dbReference type="RuleBase" id="RU000363"/>
    </source>
</evidence>
<proteinExistence type="inferred from homology"/>
<dbReference type="Proteomes" id="UP001180845">
    <property type="component" value="Unassembled WGS sequence"/>
</dbReference>
<dbReference type="AlphaFoldDB" id="A0AAE3ZHV7"/>
<accession>A0AAE3ZHV7</accession>
<gene>
    <name evidence="4" type="ORF">JOF55_004546</name>
</gene>
<organism evidence="4 5">
    <name type="scientific">Haloactinomyces albus</name>
    <dbReference type="NCBI Taxonomy" id="1352928"/>
    <lineage>
        <taxon>Bacteria</taxon>
        <taxon>Bacillati</taxon>
        <taxon>Actinomycetota</taxon>
        <taxon>Actinomycetes</taxon>
        <taxon>Actinopolysporales</taxon>
        <taxon>Actinopolysporaceae</taxon>
        <taxon>Haloactinomyces</taxon>
    </lineage>
</organism>
<name>A0AAE3ZHV7_9ACTN</name>
<dbReference type="GO" id="GO:0016491">
    <property type="term" value="F:oxidoreductase activity"/>
    <property type="evidence" value="ECO:0007669"/>
    <property type="project" value="UniProtKB-KW"/>
</dbReference>
<dbReference type="GO" id="GO:0016020">
    <property type="term" value="C:membrane"/>
    <property type="evidence" value="ECO:0007669"/>
    <property type="project" value="TreeGrafter"/>
</dbReference>
<sequence>MGTEQDQPGEGVAVITGASSGIGAVFARRLAERGYGLVLVARREQRLEELARQLRPAPAPVETIVADLADGADRARVVERVQQQDVTVLVNNAGINGYGPFDQVDPALLGKVIDINVTTPTMLARAALPGMLEQQRGAIINVASLLAFAGALPPDPLPHRSTYAGTKSHMVTFSRTLAAELADTPVRVQALCPGLTATEFHLSRGAEPVAGEQERTHAEGGMNAEDVVTASLTALDSGEVLCAPGLEDAQAVERLAAAEAELRHGSVPDLAARYRKQHQGPFG</sequence>
<evidence type="ECO:0000256" key="1">
    <source>
        <dbReference type="ARBA" id="ARBA00006484"/>
    </source>
</evidence>
<dbReference type="SUPFAM" id="SSF51735">
    <property type="entry name" value="NAD(P)-binding Rossmann-fold domains"/>
    <property type="match status" value="1"/>
</dbReference>
<dbReference type="EMBL" id="JAVDXW010000001">
    <property type="protein sequence ID" value="MDR7304365.1"/>
    <property type="molecule type" value="Genomic_DNA"/>
</dbReference>
<dbReference type="PANTHER" id="PTHR44196">
    <property type="entry name" value="DEHYDROGENASE/REDUCTASE SDR FAMILY MEMBER 7B"/>
    <property type="match status" value="1"/>
</dbReference>
<keyword evidence="5" id="KW-1185">Reference proteome</keyword>
<reference evidence="4" key="1">
    <citation type="submission" date="2023-07" db="EMBL/GenBank/DDBJ databases">
        <title>Sequencing the genomes of 1000 actinobacteria strains.</title>
        <authorList>
            <person name="Klenk H.-P."/>
        </authorList>
    </citation>
    <scope>NUCLEOTIDE SEQUENCE</scope>
    <source>
        <strain evidence="4">DSM 45977</strain>
    </source>
</reference>
<comment type="similarity">
    <text evidence="1 3">Belongs to the short-chain dehydrogenases/reductases (SDR) family.</text>
</comment>
<evidence type="ECO:0000313" key="4">
    <source>
        <dbReference type="EMBL" id="MDR7304365.1"/>
    </source>
</evidence>
<dbReference type="RefSeq" id="WP_310278020.1">
    <property type="nucleotide sequence ID" value="NZ_JAVDXW010000001.1"/>
</dbReference>
<dbReference type="PIRSF" id="PIRSF000126">
    <property type="entry name" value="11-beta-HSD1"/>
    <property type="match status" value="1"/>
</dbReference>
<protein>
    <submittedName>
        <fullName evidence="4">Short-subunit dehydrogenase</fullName>
    </submittedName>
</protein>
<dbReference type="Gene3D" id="3.40.50.720">
    <property type="entry name" value="NAD(P)-binding Rossmann-like Domain"/>
    <property type="match status" value="1"/>
</dbReference>
<keyword evidence="2" id="KW-0560">Oxidoreductase</keyword>
<dbReference type="PRINTS" id="PR00081">
    <property type="entry name" value="GDHRDH"/>
</dbReference>
<evidence type="ECO:0000256" key="2">
    <source>
        <dbReference type="ARBA" id="ARBA00023002"/>
    </source>
</evidence>
<dbReference type="PRINTS" id="PR00080">
    <property type="entry name" value="SDRFAMILY"/>
</dbReference>
<evidence type="ECO:0000313" key="5">
    <source>
        <dbReference type="Proteomes" id="UP001180845"/>
    </source>
</evidence>
<dbReference type="InterPro" id="IPR036291">
    <property type="entry name" value="NAD(P)-bd_dom_sf"/>
</dbReference>
<comment type="caution">
    <text evidence="4">The sequence shown here is derived from an EMBL/GenBank/DDBJ whole genome shotgun (WGS) entry which is preliminary data.</text>
</comment>
<dbReference type="InterPro" id="IPR002347">
    <property type="entry name" value="SDR_fam"/>
</dbReference>
<dbReference type="Pfam" id="PF00106">
    <property type="entry name" value="adh_short"/>
    <property type="match status" value="1"/>
</dbReference>
<dbReference type="CDD" id="cd05233">
    <property type="entry name" value="SDR_c"/>
    <property type="match status" value="1"/>
</dbReference>
<dbReference type="PANTHER" id="PTHR44196:SF1">
    <property type="entry name" value="DEHYDROGENASE_REDUCTASE SDR FAMILY MEMBER 7B"/>
    <property type="match status" value="1"/>
</dbReference>